<dbReference type="PANTHER" id="PTHR23358">
    <property type="entry name" value="METHYLCYTOSINE DIOXYGENASE TET"/>
    <property type="match status" value="1"/>
</dbReference>
<feature type="region of interest" description="Disordered" evidence="14">
    <location>
        <begin position="556"/>
        <end position="681"/>
    </location>
</feature>
<reference evidence="17" key="2">
    <citation type="submission" date="2025-08" db="UniProtKB">
        <authorList>
            <consortium name="RefSeq"/>
        </authorList>
    </citation>
    <scope>IDENTIFICATION</scope>
    <source>
        <strain evidence="17">S238N-H82</strain>
        <tissue evidence="17">Testes</tissue>
    </source>
</reference>
<proteinExistence type="inferred from homology"/>
<dbReference type="Pfam" id="PF02008">
    <property type="entry name" value="zf-CXXC"/>
    <property type="match status" value="1"/>
</dbReference>
<reference evidence="16" key="1">
    <citation type="journal article" date="2020" name="Nat. Ecol. Evol.">
        <title>Deeply conserved synteny resolves early events in vertebrate evolution.</title>
        <authorList>
            <person name="Simakov O."/>
            <person name="Marletaz F."/>
            <person name="Yue J.X."/>
            <person name="O'Connell B."/>
            <person name="Jenkins J."/>
            <person name="Brandt A."/>
            <person name="Calef R."/>
            <person name="Tung C.H."/>
            <person name="Huang T.K."/>
            <person name="Schmutz J."/>
            <person name="Satoh N."/>
            <person name="Yu J.K."/>
            <person name="Putnam N.H."/>
            <person name="Green R.E."/>
            <person name="Rokhsar D.S."/>
        </authorList>
    </citation>
    <scope>NUCLEOTIDE SEQUENCE [LARGE SCALE GENOMIC DNA]</scope>
    <source>
        <strain evidence="16">S238N-H82</strain>
    </source>
</reference>
<feature type="compositionally biased region" description="Polar residues" evidence="14">
    <location>
        <begin position="1614"/>
        <end position="1623"/>
    </location>
</feature>
<dbReference type="InterPro" id="IPR046942">
    <property type="entry name" value="TET_oxygenase"/>
</dbReference>
<dbReference type="SMART" id="SM01333">
    <property type="entry name" value="Tet_JBP"/>
    <property type="match status" value="1"/>
</dbReference>
<feature type="compositionally biased region" description="Polar residues" evidence="14">
    <location>
        <begin position="1292"/>
        <end position="1302"/>
    </location>
</feature>
<organism evidence="16 17">
    <name type="scientific">Branchiostoma floridae</name>
    <name type="common">Florida lancelet</name>
    <name type="synonym">Amphioxus</name>
    <dbReference type="NCBI Taxonomy" id="7739"/>
    <lineage>
        <taxon>Eukaryota</taxon>
        <taxon>Metazoa</taxon>
        <taxon>Chordata</taxon>
        <taxon>Cephalochordata</taxon>
        <taxon>Leptocardii</taxon>
        <taxon>Amphioxiformes</taxon>
        <taxon>Branchiostomatidae</taxon>
        <taxon>Branchiostoma</taxon>
    </lineage>
</organism>
<accession>A0A9J7KR82</accession>
<dbReference type="InterPro" id="IPR002857">
    <property type="entry name" value="Znf_CXXC"/>
</dbReference>
<dbReference type="RefSeq" id="XP_035668917.1">
    <property type="nucleotide sequence ID" value="XM_035813024.1"/>
</dbReference>
<dbReference type="GO" id="GO:0070579">
    <property type="term" value="F:DNA 5-methylcytosine dioxygenase activity"/>
    <property type="evidence" value="ECO:0000318"/>
    <property type="project" value="GO_Central"/>
</dbReference>
<feature type="compositionally biased region" description="Pro residues" evidence="14">
    <location>
        <begin position="1424"/>
        <end position="1433"/>
    </location>
</feature>
<dbReference type="InterPro" id="IPR040175">
    <property type="entry name" value="TET1/2/3"/>
</dbReference>
<dbReference type="GO" id="GO:0045944">
    <property type="term" value="P:positive regulation of transcription by RNA polymerase II"/>
    <property type="evidence" value="ECO:0000318"/>
    <property type="project" value="GO_Central"/>
</dbReference>
<feature type="region of interest" description="Disordered" evidence="14">
    <location>
        <begin position="1417"/>
        <end position="1449"/>
    </location>
</feature>
<comment type="similarity">
    <text evidence="2 13">Belongs to the TET family.</text>
</comment>
<feature type="compositionally biased region" description="Low complexity" evidence="14">
    <location>
        <begin position="706"/>
        <end position="729"/>
    </location>
</feature>
<feature type="compositionally biased region" description="Polar residues" evidence="14">
    <location>
        <begin position="730"/>
        <end position="748"/>
    </location>
</feature>
<feature type="compositionally biased region" description="Basic residues" evidence="14">
    <location>
        <begin position="111"/>
        <end position="121"/>
    </location>
</feature>
<keyword evidence="8 13" id="KW-0560">Oxidoreductase</keyword>
<feature type="region of interest" description="Disordered" evidence="14">
    <location>
        <begin position="1193"/>
        <end position="1272"/>
    </location>
</feature>
<comment type="cofactor">
    <cofactor evidence="13">
        <name>Zn(2+)</name>
        <dbReference type="ChEBI" id="CHEBI:29105"/>
    </cofactor>
    <text evidence="13">The zinc ions have a structural role.</text>
</comment>
<dbReference type="OMA" id="PPKNGPI"/>
<evidence type="ECO:0000256" key="7">
    <source>
        <dbReference type="ARBA" id="ARBA00022964"/>
    </source>
</evidence>
<name>A0A9J7KR82_BRAFL</name>
<feature type="compositionally biased region" description="Polar residues" evidence="14">
    <location>
        <begin position="515"/>
        <end position="532"/>
    </location>
</feature>
<feature type="compositionally biased region" description="Basic and acidic residues" evidence="14">
    <location>
        <begin position="1218"/>
        <end position="1229"/>
    </location>
</feature>
<feature type="region of interest" description="Disordered" evidence="14">
    <location>
        <begin position="1649"/>
        <end position="1694"/>
    </location>
</feature>
<comment type="function">
    <text evidence="13">Dioxygenase that catalyzes the conversion of the modified genomic base 5-methylcytosine (5mC) into 5-hydroxymethylcytosine (5hmC) and plays a key role in epigenetic chromatin reprogramming during embryonic development.</text>
</comment>
<feature type="domain" description="CXXC-type" evidence="15">
    <location>
        <begin position="220"/>
        <end position="261"/>
    </location>
</feature>
<feature type="region of interest" description="Disordered" evidence="14">
    <location>
        <begin position="271"/>
        <end position="293"/>
    </location>
</feature>
<keyword evidence="3" id="KW-0158">Chromosome</keyword>
<comment type="subcellular location">
    <subcellularLocation>
        <location evidence="1">Chromosome</location>
    </subcellularLocation>
</comment>
<evidence type="ECO:0000256" key="2">
    <source>
        <dbReference type="ARBA" id="ARBA00007502"/>
    </source>
</evidence>
<keyword evidence="16" id="KW-1185">Reference proteome</keyword>
<feature type="region of interest" description="Disordered" evidence="14">
    <location>
        <begin position="1601"/>
        <end position="1633"/>
    </location>
</feature>
<dbReference type="KEGG" id="bfo:118411024"/>
<evidence type="ECO:0000256" key="14">
    <source>
        <dbReference type="SAM" id="MobiDB-lite"/>
    </source>
</evidence>
<evidence type="ECO:0000256" key="12">
    <source>
        <dbReference type="PROSITE-ProRule" id="PRU00509"/>
    </source>
</evidence>
<keyword evidence="5 12" id="KW-0863">Zinc-finger</keyword>
<dbReference type="Proteomes" id="UP000001554">
    <property type="component" value="Chromosome 3"/>
</dbReference>
<feature type="region of interest" description="Disordered" evidence="14">
    <location>
        <begin position="1289"/>
        <end position="1311"/>
    </location>
</feature>
<evidence type="ECO:0000256" key="6">
    <source>
        <dbReference type="ARBA" id="ARBA00022833"/>
    </source>
</evidence>
<evidence type="ECO:0000256" key="11">
    <source>
        <dbReference type="ARBA" id="ARBA00049431"/>
    </source>
</evidence>
<feature type="region of interest" description="Disordered" evidence="14">
    <location>
        <begin position="362"/>
        <end position="390"/>
    </location>
</feature>
<keyword evidence="4 13" id="KW-0479">Metal-binding</keyword>
<feature type="region of interest" description="Disordered" evidence="14">
    <location>
        <begin position="1098"/>
        <end position="1160"/>
    </location>
</feature>
<evidence type="ECO:0000256" key="8">
    <source>
        <dbReference type="ARBA" id="ARBA00023002"/>
    </source>
</evidence>
<keyword evidence="9 13" id="KW-0408">Iron</keyword>
<keyword evidence="6 13" id="KW-0862">Zinc</keyword>
<comment type="cofactor">
    <cofactor evidence="13">
        <name>Fe(2+)</name>
        <dbReference type="ChEBI" id="CHEBI:29033"/>
    </cofactor>
    <text evidence="13">Binds 1 Fe(2+) ion per subunit.</text>
</comment>
<dbReference type="PROSITE" id="PS51058">
    <property type="entry name" value="ZF_CXXC"/>
    <property type="match status" value="1"/>
</dbReference>
<feature type="region of interest" description="Disordered" evidence="14">
    <location>
        <begin position="64"/>
        <end position="216"/>
    </location>
</feature>
<feature type="region of interest" description="Disordered" evidence="14">
    <location>
        <begin position="26"/>
        <end position="48"/>
    </location>
</feature>
<dbReference type="GeneID" id="118411024"/>
<feature type="region of interest" description="Disordered" evidence="14">
    <location>
        <begin position="1464"/>
        <end position="1526"/>
    </location>
</feature>
<evidence type="ECO:0000313" key="17">
    <source>
        <dbReference type="RefSeq" id="XP_035668917.1"/>
    </source>
</evidence>
<evidence type="ECO:0000259" key="15">
    <source>
        <dbReference type="PROSITE" id="PS51058"/>
    </source>
</evidence>
<feature type="compositionally biased region" description="Low complexity" evidence="14">
    <location>
        <begin position="1120"/>
        <end position="1132"/>
    </location>
</feature>
<feature type="region of interest" description="Disordered" evidence="14">
    <location>
        <begin position="703"/>
        <end position="760"/>
    </location>
</feature>
<dbReference type="PANTHER" id="PTHR23358:SF6">
    <property type="entry name" value="METHYLCYTOSINE DIOXYGENASE TET"/>
    <property type="match status" value="1"/>
</dbReference>
<dbReference type="GO" id="GO:0141166">
    <property type="term" value="P:chromosomal 5-methylcytosine DNA demethylation pathway"/>
    <property type="evidence" value="ECO:0007669"/>
    <property type="project" value="UniProtKB-UniRule"/>
</dbReference>
<protein>
    <recommendedName>
        <fullName evidence="13">Methylcytosine dioxygenase TET</fullName>
        <ecNumber evidence="13">1.14.11.80</ecNumber>
    </recommendedName>
</protein>
<comment type="catalytic activity">
    <reaction evidence="11 13">
        <text>a 5-hydroxymethyl-2'-deoxycytidine in DNA + 2-oxoglutarate + O2 = a 5-formyl-2'-deoxycytidine in DNA + succinate + CO2 + H2O</text>
        <dbReference type="Rhea" id="RHEA:53828"/>
        <dbReference type="Rhea" id="RHEA-COMP:13315"/>
        <dbReference type="Rhea" id="RHEA-COMP:13656"/>
        <dbReference type="ChEBI" id="CHEBI:15377"/>
        <dbReference type="ChEBI" id="CHEBI:15379"/>
        <dbReference type="ChEBI" id="CHEBI:16526"/>
        <dbReference type="ChEBI" id="CHEBI:16810"/>
        <dbReference type="ChEBI" id="CHEBI:30031"/>
        <dbReference type="ChEBI" id="CHEBI:136731"/>
        <dbReference type="ChEBI" id="CHEBI:137731"/>
        <dbReference type="EC" id="1.14.11.80"/>
    </reaction>
</comment>
<evidence type="ECO:0000256" key="4">
    <source>
        <dbReference type="ARBA" id="ARBA00022723"/>
    </source>
</evidence>
<keyword evidence="7 13" id="KW-0223">Dioxygenase</keyword>
<dbReference type="EC" id="1.14.11.80" evidence="13"/>
<feature type="compositionally biased region" description="Basic and acidic residues" evidence="14">
    <location>
        <begin position="1240"/>
        <end position="1252"/>
    </location>
</feature>
<feature type="region of interest" description="Disordered" evidence="14">
    <location>
        <begin position="1392"/>
        <end position="1411"/>
    </location>
</feature>
<gene>
    <name evidence="17" type="primary">LOC118411024</name>
</gene>
<feature type="compositionally biased region" description="Polar residues" evidence="14">
    <location>
        <begin position="653"/>
        <end position="662"/>
    </location>
</feature>
<dbReference type="CDD" id="cd18892">
    <property type="entry name" value="TET"/>
    <property type="match status" value="1"/>
</dbReference>
<dbReference type="InterPro" id="IPR024779">
    <property type="entry name" value="2OGFeDO_JBP1/TET_oxygenase_dom"/>
</dbReference>
<evidence type="ECO:0000256" key="1">
    <source>
        <dbReference type="ARBA" id="ARBA00004286"/>
    </source>
</evidence>
<comment type="catalytic activity">
    <reaction evidence="13">
        <text>a 5-methyl-2'-deoxycytidine in DNA + 2-oxoglutarate + O2 = a 5-hydroxymethyl-2'-deoxycytidine in DNA + succinate + CO2</text>
        <dbReference type="Rhea" id="RHEA:52636"/>
        <dbReference type="Rhea" id="RHEA-COMP:11370"/>
        <dbReference type="Rhea" id="RHEA-COMP:13315"/>
        <dbReference type="ChEBI" id="CHEBI:15379"/>
        <dbReference type="ChEBI" id="CHEBI:16526"/>
        <dbReference type="ChEBI" id="CHEBI:16810"/>
        <dbReference type="ChEBI" id="CHEBI:30031"/>
        <dbReference type="ChEBI" id="CHEBI:85454"/>
        <dbReference type="ChEBI" id="CHEBI:136731"/>
        <dbReference type="EC" id="1.14.11.80"/>
    </reaction>
</comment>
<feature type="compositionally biased region" description="Basic and acidic residues" evidence="14">
    <location>
        <begin position="1134"/>
        <end position="1146"/>
    </location>
</feature>
<dbReference type="GO" id="GO:0005694">
    <property type="term" value="C:chromosome"/>
    <property type="evidence" value="ECO:0007669"/>
    <property type="project" value="UniProtKB-SubCell"/>
</dbReference>
<evidence type="ECO:0000256" key="13">
    <source>
        <dbReference type="RuleBase" id="RU367064"/>
    </source>
</evidence>
<feature type="compositionally biased region" description="Basic and acidic residues" evidence="14">
    <location>
        <begin position="599"/>
        <end position="614"/>
    </location>
</feature>
<feature type="compositionally biased region" description="Polar residues" evidence="14">
    <location>
        <begin position="162"/>
        <end position="212"/>
    </location>
</feature>
<feature type="compositionally biased region" description="Basic and acidic residues" evidence="14">
    <location>
        <begin position="73"/>
        <end position="83"/>
    </location>
</feature>
<dbReference type="Pfam" id="PF12851">
    <property type="entry name" value="Tet_JBP"/>
    <property type="match status" value="1"/>
</dbReference>
<feature type="region of interest" description="Disordered" evidence="14">
    <location>
        <begin position="1539"/>
        <end position="1571"/>
    </location>
</feature>
<feature type="compositionally biased region" description="Polar residues" evidence="14">
    <location>
        <begin position="1668"/>
        <end position="1677"/>
    </location>
</feature>
<feature type="compositionally biased region" description="Low complexity" evidence="14">
    <location>
        <begin position="1395"/>
        <end position="1408"/>
    </location>
</feature>
<sequence>MGDIHGRPEPAARTESLVESLIRQTLLGETGEEPGSQGTLLGDMPPGSVEKAIHLDRVILNAGRKFSGSLTRGESENSTRDAPELGNSSHGTTGKFPKVARKSNSAQEVRRAHRSKPASSKKARDVNKGGMEVCPLPTDPGISQLEGGQVAATVGRDAALSPGQQPVKQEISPASSDDITGSSPDSESTRSVTSPRSEDSSLTTNQGSSNGVCSPVLSAPRKKRKRCGACEPCTRKENCGECSSCKNRKTGHQICKLRKCTELKKKVGTTSSGMEQRTKKAQTKTDWTTELPGQGIPSPFADQIKTNHLAPHHPAFYPNGECQYDQERLHRNLPAQRFEMLNHSVPSSFEPCHSPNYAREEVHAGERRRSHGGLADALSNAPQESRNSHVHPKFMKMSADGALVRKAADLHTVSAMEASQSKMDGERQPNAVEQAASGIMLLHALTSRMSENAQKDEFQQQQQQVVQNHNKQAVHPSAIPPQTAKTTLPAHAARDHQKETPPNSFKDVLDPQQYHHGSQSQSLNNSTHSQRTPDAARAFTPSGFFQLQEVLKAPPPFEWPGTLESAKPRTISKTHPGHHADHPNKSGMPGRGEPFGMPEKSDTSRRAGKSETSAKSRTVASASEPPRKSGSLGSSDVALEAQRAPGLSRLLESPSSCITTSGLPVPPRTPEKSGKAGASGRTKTLDNLLMSTQQLQQMFDNLPYIPQSEPGPSSQQQPPTTPQSTPTTPRASQETPRTPQSTPLTPQRTPHKTAGAHTTKSDCKFELPTCNCVDFVSEKAEGPYYTHLGTGPTIQAIRELMEKRFGQSGKALRIEKIIYTGKEGKSSQGCPIAKWIVRRSSEEEKVLTLVRHRPGHRCNSSYIIICIVAWEGIQRARADELYDYLSGTLSKAGLPTTRRCGVNDTKTCACQGVDDNNCGASFSFGCSWSMYYNGCKFARSRVPKKFKLEDPSEKYLSKEMRAREEAIIEDHFQRLAGEVGPVYEQLAPDAFRNQTEYSEVASDCRLGFGPDNTRPFSGVTACVDFCAHAHRDQHNMNNGSTIVCTLTCPENRKLGPPPEDEQLHVLPLYKMAPTDEFDSEEGQEEKVRTGALEMLTSYTHQIRISSKPKTPKKGRKQKDNSASSSNNNNAESPATEKSKEKVESKVPEIVPQQSQHAASPAFNHSMKQMAAGVNGAMRDPPAVNRKLFAHSQAGNPQSMDKSRPFSHPMHSEPSFQTKKPESKELDRMTQRQPLHGSPELGHHQFARHEAVKRPASASCDGPAAKQAAHHHAREDNPFMKAWAENLPRDAAVQQSSSGNPTTAKDPGIPSWQTEIGLRPIVQNGLGLQQPWFPFAPFHHVQHPFQLVQPAVGPFNQAANQPHAAAQTTSWQDPFESARFEKLFAGLDMFQRGRPNVEQNGGLQVQQQQPLKPDLDAAREATTPLPGPNTPAPSPHSYKGAFQANLPPTNANSKVTPLQGDRHLFAPGKEPGSKHVAPTSVLPMGYGLPTPPPPPYPHGDKTNQFPQTNPPPPPSMNGHRVHSPFIPNIGSERHISKVQLPQANSQEAQSRPQSARSLNGAQSPQVHQQSHYQLPSIQSIFRDSGLTLPTEARDQSMFQEGLAGRRFTDVAKNSFRPQTPTEQRPPSRKSHVPVQQPLAPNVAANLNMPLQFPAKQPPPILDDPYAFEPQQTSSNQPDRSPMPLNLSRPNPVQVQPPRIEENDILGNTAYPPALNGLRSQLLQKLNAAMKPDKDGVVRIKQEPMVCDSDLTDHLPPPYALHRKEDDEVWSDSEVCFQDEDIGGVAIALSHGSVLIECAKRELHATTAIKKPNRACPTRISLVFYQHKNMNYSRHGFAEYEQKMAAKAAEQEEARKHAEGGRKVESSIVKEAVAEESTKKVAEKTGPTKPAINNALTMTTDTVVTLWSVAVPQVTGPYQKWV</sequence>
<evidence type="ECO:0000313" key="16">
    <source>
        <dbReference type="Proteomes" id="UP000001554"/>
    </source>
</evidence>
<feature type="region of interest" description="Disordered" evidence="14">
    <location>
        <begin position="452"/>
        <end position="535"/>
    </location>
</feature>
<evidence type="ECO:0000256" key="10">
    <source>
        <dbReference type="ARBA" id="ARBA00047840"/>
    </source>
</evidence>
<dbReference type="GO" id="GO:0040029">
    <property type="term" value="P:epigenetic regulation of gene expression"/>
    <property type="evidence" value="ECO:0007669"/>
    <property type="project" value="InterPro"/>
</dbReference>
<evidence type="ECO:0000256" key="9">
    <source>
        <dbReference type="ARBA" id="ARBA00023004"/>
    </source>
</evidence>
<comment type="catalytic activity">
    <reaction evidence="10 13">
        <text>a 5-formyl-2'-deoxycytidine in DNA + 2-oxoglutarate + O2 = a 5-carboxyl-2'-deoxycytidine in DNA + succinate + CO2 + H(+)</text>
        <dbReference type="Rhea" id="RHEA:53832"/>
        <dbReference type="Rhea" id="RHEA-COMP:13656"/>
        <dbReference type="Rhea" id="RHEA-COMP:13657"/>
        <dbReference type="ChEBI" id="CHEBI:15378"/>
        <dbReference type="ChEBI" id="CHEBI:15379"/>
        <dbReference type="ChEBI" id="CHEBI:16526"/>
        <dbReference type="ChEBI" id="CHEBI:16810"/>
        <dbReference type="ChEBI" id="CHEBI:30031"/>
        <dbReference type="ChEBI" id="CHEBI:137731"/>
        <dbReference type="ChEBI" id="CHEBI:137732"/>
        <dbReference type="EC" id="1.14.11.80"/>
    </reaction>
</comment>
<dbReference type="OrthoDB" id="8854879at2759"/>
<dbReference type="GO" id="GO:0008270">
    <property type="term" value="F:zinc ion binding"/>
    <property type="evidence" value="ECO:0007669"/>
    <property type="project" value="UniProtKB-UniRule"/>
</dbReference>
<dbReference type="GO" id="GO:0003677">
    <property type="term" value="F:DNA binding"/>
    <property type="evidence" value="ECO:0007669"/>
    <property type="project" value="InterPro"/>
</dbReference>
<dbReference type="GO" id="GO:0005634">
    <property type="term" value="C:nucleus"/>
    <property type="evidence" value="ECO:0000318"/>
    <property type="project" value="GO_Central"/>
</dbReference>
<evidence type="ECO:0000256" key="3">
    <source>
        <dbReference type="ARBA" id="ARBA00022454"/>
    </source>
</evidence>
<evidence type="ECO:0000256" key="5">
    <source>
        <dbReference type="ARBA" id="ARBA00022771"/>
    </source>
</evidence>